<sequence>MGHDNEVHQITKSGNSLNRTLSTEDDPNNLSNLNNPAPNTQDEPDNFSNDHHSNNPGSITKDEPDNLSNINNPASVIRDELDNFSNNPPSDDPDSITEDEPSNTLNLNNPPPITEYDQQHNLLNLNDHPSITEIKPDNLLDRRDLPKVPISEVERGGPSNNPDQLNLINDHPSHNEVLSMGKKLLKAALSGDSNELKKMLLQDPNVNLLGTTSGSTCPSDAEVAENLSILSSINSYGETPLIVAVTRGHVSLASALLKHYQQLSEMILKQDNNRDTARQQQYQLQLSEMILRQDNNRDTALHHVIRNGHKDLAIKLIEAEPSLSERVNKYDESPMYIAVLRGFNSVSGELLKIPSSSHKGAFHENALHAAVRSGNPDIANDIVMARPSLAREENESGNTPMHLCVLWNKLDVIRVLLQYDPSLGYLINSDTNAPLFVSAAFRGNIDVAKEILKYCPDAPYCRQDGWTMLHEAIYQDHEAFVEFILETPDQRHNLINRKDISGETALHIAVTKCNPKVVRSLMAHKAILDLTVVSKQGDAPESSLMSDTMKLVKTLDRNDVLKIMEILDYQGSLTSDTMKRAKTLDWTEVLMMMKNGNLDALTLLPRQEAKREITEKSIEEIKTLTNTYTNSTSIVAVLIATITFTAAFTLPGGYSNDSGSEGLPVLERKVAFKAFIISDTLAMCSSLAVAFICVIYRWEDRKFLLHYRSLTEKLMWFAYMATTVAFATGLYTVLKPRMTWLAILICLLPIVPFLTYLLGKWPIWKLRWRLGSAYKSELLDLLDMV</sequence>
<keyword evidence="11" id="KW-1185">Reference proteome</keyword>
<dbReference type="PANTHER" id="PTHR24186">
    <property type="entry name" value="PROTEIN PHOSPHATASE 1 REGULATORY SUBUNIT"/>
    <property type="match status" value="1"/>
</dbReference>
<dbReference type="OrthoDB" id="303876at2759"/>
<dbReference type="Pfam" id="PF12796">
    <property type="entry name" value="Ank_2"/>
    <property type="match status" value="2"/>
</dbReference>
<feature type="region of interest" description="Disordered" evidence="7">
    <location>
        <begin position="1"/>
        <end position="111"/>
    </location>
</feature>
<evidence type="ECO:0000256" key="4">
    <source>
        <dbReference type="ARBA" id="ARBA00022989"/>
    </source>
</evidence>
<evidence type="ECO:0000256" key="2">
    <source>
        <dbReference type="ARBA" id="ARBA00022692"/>
    </source>
</evidence>
<dbReference type="Gene3D" id="1.25.40.20">
    <property type="entry name" value="Ankyrin repeat-containing domain"/>
    <property type="match status" value="3"/>
</dbReference>
<feature type="transmembrane region" description="Helical" evidence="8">
    <location>
        <begin position="674"/>
        <end position="696"/>
    </location>
</feature>
<dbReference type="SMART" id="SM00248">
    <property type="entry name" value="ANK"/>
    <property type="match status" value="8"/>
</dbReference>
<dbReference type="InterPro" id="IPR026961">
    <property type="entry name" value="PGG_dom"/>
</dbReference>
<evidence type="ECO:0000256" key="1">
    <source>
        <dbReference type="ARBA" id="ARBA00004141"/>
    </source>
</evidence>
<comment type="caution">
    <text evidence="10">The sequence shown here is derived from an EMBL/GenBank/DDBJ whole genome shotgun (WGS) entry which is preliminary data.</text>
</comment>
<dbReference type="SUPFAM" id="SSF48403">
    <property type="entry name" value="Ankyrin repeat"/>
    <property type="match status" value="1"/>
</dbReference>
<dbReference type="Pfam" id="PF13962">
    <property type="entry name" value="PGG"/>
    <property type="match status" value="1"/>
</dbReference>
<evidence type="ECO:0000313" key="11">
    <source>
        <dbReference type="Proteomes" id="UP001151287"/>
    </source>
</evidence>
<evidence type="ECO:0000256" key="8">
    <source>
        <dbReference type="SAM" id="Phobius"/>
    </source>
</evidence>
<accession>A0A9Q0C0K8</accession>
<feature type="transmembrane region" description="Helical" evidence="8">
    <location>
        <begin position="740"/>
        <end position="759"/>
    </location>
</feature>
<dbReference type="InterPro" id="IPR002110">
    <property type="entry name" value="Ankyrin_rpt"/>
</dbReference>
<comment type="subcellular location">
    <subcellularLocation>
        <location evidence="1">Membrane</location>
        <topology evidence="1">Multi-pass membrane protein</topology>
    </subcellularLocation>
</comment>
<dbReference type="GO" id="GO:0005886">
    <property type="term" value="C:plasma membrane"/>
    <property type="evidence" value="ECO:0007669"/>
    <property type="project" value="TreeGrafter"/>
</dbReference>
<feature type="domain" description="PGG" evidence="9">
    <location>
        <begin position="626"/>
        <end position="733"/>
    </location>
</feature>
<keyword evidence="6 8" id="KW-0472">Membrane</keyword>
<feature type="transmembrane region" description="Helical" evidence="8">
    <location>
        <begin position="716"/>
        <end position="734"/>
    </location>
</feature>
<keyword evidence="2 8" id="KW-0812">Transmembrane</keyword>
<feature type="transmembrane region" description="Helical" evidence="8">
    <location>
        <begin position="634"/>
        <end position="654"/>
    </location>
</feature>
<keyword evidence="4 8" id="KW-1133">Transmembrane helix</keyword>
<dbReference type="InterPro" id="IPR036770">
    <property type="entry name" value="Ankyrin_rpt-contain_sf"/>
</dbReference>
<dbReference type="AlphaFoldDB" id="A0A9Q0C0K8"/>
<proteinExistence type="predicted"/>
<gene>
    <name evidence="10" type="ORF">LUZ63_016710</name>
</gene>
<protein>
    <recommendedName>
        <fullName evidence="9">PGG domain-containing protein</fullName>
    </recommendedName>
</protein>
<reference evidence="10" key="1">
    <citation type="journal article" date="2022" name="Cell">
        <title>Repeat-based holocentromeres influence genome architecture and karyotype evolution.</title>
        <authorList>
            <person name="Hofstatter P.G."/>
            <person name="Thangavel G."/>
            <person name="Lux T."/>
            <person name="Neumann P."/>
            <person name="Vondrak T."/>
            <person name="Novak P."/>
            <person name="Zhang M."/>
            <person name="Costa L."/>
            <person name="Castellani M."/>
            <person name="Scott A."/>
            <person name="Toegelov H."/>
            <person name="Fuchs J."/>
            <person name="Mata-Sucre Y."/>
            <person name="Dias Y."/>
            <person name="Vanzela A.L.L."/>
            <person name="Huettel B."/>
            <person name="Almeida C.C.S."/>
            <person name="Simkova H."/>
            <person name="Souza G."/>
            <person name="Pedrosa-Harand A."/>
            <person name="Macas J."/>
            <person name="Mayer K.F.X."/>
            <person name="Houben A."/>
            <person name="Marques A."/>
        </authorList>
    </citation>
    <scope>NUCLEOTIDE SEQUENCE</scope>
    <source>
        <strain evidence="10">RhyBre1mFocal</strain>
    </source>
</reference>
<evidence type="ECO:0000313" key="10">
    <source>
        <dbReference type="EMBL" id="KAJ1685320.1"/>
    </source>
</evidence>
<feature type="compositionally biased region" description="Acidic residues" evidence="7">
    <location>
        <begin position="91"/>
        <end position="101"/>
    </location>
</feature>
<feature type="compositionally biased region" description="Low complexity" evidence="7">
    <location>
        <begin position="28"/>
        <end position="39"/>
    </location>
</feature>
<name>A0A9Q0C0K8_9POAL</name>
<evidence type="ECO:0000259" key="9">
    <source>
        <dbReference type="Pfam" id="PF13962"/>
    </source>
</evidence>
<keyword evidence="5" id="KW-0040">ANK repeat</keyword>
<evidence type="ECO:0000256" key="3">
    <source>
        <dbReference type="ARBA" id="ARBA00022737"/>
    </source>
</evidence>
<dbReference type="Proteomes" id="UP001151287">
    <property type="component" value="Unassembled WGS sequence"/>
</dbReference>
<feature type="compositionally biased region" description="Polar residues" evidence="7">
    <location>
        <begin position="10"/>
        <end position="21"/>
    </location>
</feature>
<keyword evidence="3" id="KW-0677">Repeat</keyword>
<organism evidence="10 11">
    <name type="scientific">Rhynchospora breviuscula</name>
    <dbReference type="NCBI Taxonomy" id="2022672"/>
    <lineage>
        <taxon>Eukaryota</taxon>
        <taxon>Viridiplantae</taxon>
        <taxon>Streptophyta</taxon>
        <taxon>Embryophyta</taxon>
        <taxon>Tracheophyta</taxon>
        <taxon>Spermatophyta</taxon>
        <taxon>Magnoliopsida</taxon>
        <taxon>Liliopsida</taxon>
        <taxon>Poales</taxon>
        <taxon>Cyperaceae</taxon>
        <taxon>Cyperoideae</taxon>
        <taxon>Rhynchosporeae</taxon>
        <taxon>Rhynchospora</taxon>
    </lineage>
</organism>
<evidence type="ECO:0000256" key="5">
    <source>
        <dbReference type="ARBA" id="ARBA00023043"/>
    </source>
</evidence>
<evidence type="ECO:0000256" key="6">
    <source>
        <dbReference type="ARBA" id="ARBA00023136"/>
    </source>
</evidence>
<evidence type="ECO:0000256" key="7">
    <source>
        <dbReference type="SAM" id="MobiDB-lite"/>
    </source>
</evidence>
<dbReference type="EMBL" id="JAMQYH010000005">
    <property type="protein sequence ID" value="KAJ1685320.1"/>
    <property type="molecule type" value="Genomic_DNA"/>
</dbReference>
<dbReference type="PANTHER" id="PTHR24186:SF54">
    <property type="entry name" value="PGG DOMAIN-CONTAINING PROTEIN"/>
    <property type="match status" value="1"/>
</dbReference>